<dbReference type="EMBL" id="AVOT02011357">
    <property type="protein sequence ID" value="MBW0491972.1"/>
    <property type="molecule type" value="Genomic_DNA"/>
</dbReference>
<feature type="compositionally biased region" description="Polar residues" evidence="1">
    <location>
        <begin position="112"/>
        <end position="128"/>
    </location>
</feature>
<proteinExistence type="predicted"/>
<organism evidence="2 3">
    <name type="scientific">Austropuccinia psidii MF-1</name>
    <dbReference type="NCBI Taxonomy" id="1389203"/>
    <lineage>
        <taxon>Eukaryota</taxon>
        <taxon>Fungi</taxon>
        <taxon>Dikarya</taxon>
        <taxon>Basidiomycota</taxon>
        <taxon>Pucciniomycotina</taxon>
        <taxon>Pucciniomycetes</taxon>
        <taxon>Pucciniales</taxon>
        <taxon>Sphaerophragmiaceae</taxon>
        <taxon>Austropuccinia</taxon>
    </lineage>
</organism>
<comment type="caution">
    <text evidence="2">The sequence shown here is derived from an EMBL/GenBank/DDBJ whole genome shotgun (WGS) entry which is preliminary data.</text>
</comment>
<dbReference type="AlphaFoldDB" id="A0A9Q3D152"/>
<name>A0A9Q3D152_9BASI</name>
<gene>
    <name evidence="2" type="ORF">O181_031687</name>
</gene>
<feature type="region of interest" description="Disordered" evidence="1">
    <location>
        <begin position="101"/>
        <end position="128"/>
    </location>
</feature>
<evidence type="ECO:0000313" key="3">
    <source>
        <dbReference type="Proteomes" id="UP000765509"/>
    </source>
</evidence>
<accession>A0A9Q3D152</accession>
<evidence type="ECO:0000256" key="1">
    <source>
        <dbReference type="SAM" id="MobiDB-lite"/>
    </source>
</evidence>
<dbReference type="Proteomes" id="UP000765509">
    <property type="component" value="Unassembled WGS sequence"/>
</dbReference>
<evidence type="ECO:0000313" key="2">
    <source>
        <dbReference type="EMBL" id="MBW0491972.1"/>
    </source>
</evidence>
<protein>
    <submittedName>
        <fullName evidence="2">Uncharacterized protein</fullName>
    </submittedName>
</protein>
<reference evidence="2" key="1">
    <citation type="submission" date="2021-03" db="EMBL/GenBank/DDBJ databases">
        <title>Draft genome sequence of rust myrtle Austropuccinia psidii MF-1, a brazilian biotype.</title>
        <authorList>
            <person name="Quecine M.C."/>
            <person name="Pachon D.M.R."/>
            <person name="Bonatelli M.L."/>
            <person name="Correr F.H."/>
            <person name="Franceschini L.M."/>
            <person name="Leite T.F."/>
            <person name="Margarido G.R.A."/>
            <person name="Almeida C.A."/>
            <person name="Ferrarezi J.A."/>
            <person name="Labate C.A."/>
        </authorList>
    </citation>
    <scope>NUCLEOTIDE SEQUENCE</scope>
    <source>
        <strain evidence="2">MF-1</strain>
    </source>
</reference>
<keyword evidence="3" id="KW-1185">Reference proteome</keyword>
<sequence>MTQGNVLRVKPIQRRSHKDITRLVEKLVQRSQGRRMGNMPKTLAGGYELILTHKELSGSGEGYIAIRRLKPIFFQGKGQKDQDLVKAKILVLVDQKKELEMSPGVEKKGPLVSTSSRTPQRQAQRTSE</sequence>